<evidence type="ECO:0000313" key="3">
    <source>
        <dbReference type="EMBL" id="OIW11901.1"/>
    </source>
</evidence>
<evidence type="ECO:0000313" key="2">
    <source>
        <dbReference type="EMBL" id="OIW11899.1"/>
    </source>
</evidence>
<proteinExistence type="predicted"/>
<organism evidence="3 4">
    <name type="scientific">Lupinus angustifolius</name>
    <name type="common">Narrow-leaved blue lupine</name>
    <dbReference type="NCBI Taxonomy" id="3871"/>
    <lineage>
        <taxon>Eukaryota</taxon>
        <taxon>Viridiplantae</taxon>
        <taxon>Streptophyta</taxon>
        <taxon>Embryophyta</taxon>
        <taxon>Tracheophyta</taxon>
        <taxon>Spermatophyta</taxon>
        <taxon>Magnoliopsida</taxon>
        <taxon>eudicotyledons</taxon>
        <taxon>Gunneridae</taxon>
        <taxon>Pentapetalae</taxon>
        <taxon>rosids</taxon>
        <taxon>fabids</taxon>
        <taxon>Fabales</taxon>
        <taxon>Fabaceae</taxon>
        <taxon>Papilionoideae</taxon>
        <taxon>50 kb inversion clade</taxon>
        <taxon>genistoids sensu lato</taxon>
        <taxon>core genistoids</taxon>
        <taxon>Genisteae</taxon>
        <taxon>Lupinus</taxon>
    </lineage>
</organism>
<dbReference type="Proteomes" id="UP000188354">
    <property type="component" value="Chromosome LG05"/>
</dbReference>
<keyword evidence="4" id="KW-1185">Reference proteome</keyword>
<name>A0A1J7ICL7_LUPAN</name>
<accession>A0A1J7ICL7</accession>
<dbReference type="Gramene" id="OIW11899">
    <property type="protein sequence ID" value="OIW11899"/>
    <property type="gene ID" value="TanjilG_18172"/>
</dbReference>
<protein>
    <submittedName>
        <fullName evidence="3">Uncharacterized protein</fullName>
    </submittedName>
</protein>
<gene>
    <name evidence="2" type="ORF">TanjilG_18172</name>
    <name evidence="3" type="ORF">TanjilG_18174</name>
</gene>
<dbReference type="Gramene" id="OIW11901">
    <property type="protein sequence ID" value="OIW11901"/>
    <property type="gene ID" value="TanjilG_18174"/>
</dbReference>
<reference evidence="3 4" key="1">
    <citation type="journal article" date="2017" name="Plant Biotechnol. J.">
        <title>A comprehensive draft genome sequence for lupin (Lupinus angustifolius), an emerging health food: insights into plant-microbe interactions and legume evolution.</title>
        <authorList>
            <person name="Hane J.K."/>
            <person name="Ming Y."/>
            <person name="Kamphuis L.G."/>
            <person name="Nelson M.N."/>
            <person name="Garg G."/>
            <person name="Atkins C.A."/>
            <person name="Bayer P.E."/>
            <person name="Bravo A."/>
            <person name="Bringans S."/>
            <person name="Cannon S."/>
            <person name="Edwards D."/>
            <person name="Foley R."/>
            <person name="Gao L.L."/>
            <person name="Harrison M.J."/>
            <person name="Huang W."/>
            <person name="Hurgobin B."/>
            <person name="Li S."/>
            <person name="Liu C.W."/>
            <person name="McGrath A."/>
            <person name="Morahan G."/>
            <person name="Murray J."/>
            <person name="Weller J."/>
            <person name="Jian J."/>
            <person name="Singh K.B."/>
        </authorList>
    </citation>
    <scope>NUCLEOTIDE SEQUENCE [LARGE SCALE GENOMIC DNA]</scope>
    <source>
        <strain evidence="4">cv. Tanjil</strain>
        <tissue evidence="3">Whole plant</tissue>
    </source>
</reference>
<keyword evidence="1" id="KW-0732">Signal</keyword>
<feature type="chain" id="PRO_5010951134" evidence="1">
    <location>
        <begin position="18"/>
        <end position="69"/>
    </location>
</feature>
<feature type="signal peptide" evidence="1">
    <location>
        <begin position="1"/>
        <end position="17"/>
    </location>
</feature>
<dbReference type="EMBL" id="CM007365">
    <property type="protein sequence ID" value="OIW11899.1"/>
    <property type="molecule type" value="Genomic_DNA"/>
</dbReference>
<evidence type="ECO:0000256" key="1">
    <source>
        <dbReference type="SAM" id="SignalP"/>
    </source>
</evidence>
<dbReference type="EMBL" id="CM007365">
    <property type="protein sequence ID" value="OIW11901.1"/>
    <property type="molecule type" value="Genomic_DNA"/>
</dbReference>
<dbReference type="AlphaFoldDB" id="A0A1J7ICL7"/>
<evidence type="ECO:0000313" key="4">
    <source>
        <dbReference type="Proteomes" id="UP000188354"/>
    </source>
</evidence>
<sequence length="69" mass="7365">MLAIVLSSLVFVVLVSAAPTSLTLKRAFPNHGMNLSQLRAMDMKRHGRILQASVVNFPVYGTADPIAAG</sequence>